<dbReference type="OrthoDB" id="649666at2"/>
<dbReference type="Proteomes" id="UP000396862">
    <property type="component" value="Unassembled WGS sequence"/>
</dbReference>
<dbReference type="PANTHER" id="PTHR30273:SF2">
    <property type="entry name" value="PROTEIN FECR"/>
    <property type="match status" value="1"/>
</dbReference>
<feature type="domain" description="FecR protein" evidence="2">
    <location>
        <begin position="128"/>
        <end position="222"/>
    </location>
</feature>
<dbReference type="EMBL" id="BLAU01000001">
    <property type="protein sequence ID" value="GET21677.1"/>
    <property type="molecule type" value="Genomic_DNA"/>
</dbReference>
<dbReference type="Gene3D" id="3.55.50.30">
    <property type="match status" value="1"/>
</dbReference>
<keyword evidence="1" id="KW-1133">Transmembrane helix</keyword>
<feature type="domain" description="Protein FecR C-terminal" evidence="3">
    <location>
        <begin position="267"/>
        <end position="329"/>
    </location>
</feature>
<keyword evidence="1" id="KW-0472">Membrane</keyword>
<feature type="transmembrane region" description="Helical" evidence="1">
    <location>
        <begin position="92"/>
        <end position="113"/>
    </location>
</feature>
<dbReference type="PANTHER" id="PTHR30273">
    <property type="entry name" value="PERIPLASMIC SIGNAL SENSOR AND SIGMA FACTOR ACTIVATOR FECR-RELATED"/>
    <property type="match status" value="1"/>
</dbReference>
<dbReference type="PIRSF" id="PIRSF018266">
    <property type="entry name" value="FecR"/>
    <property type="match status" value="1"/>
</dbReference>
<reference evidence="4 7" key="2">
    <citation type="submission" date="2019-10" db="EMBL/GenBank/DDBJ databases">
        <title>Prolixibacter strains distinguished by the presence of nitrate reductase genes were adept at nitrate-dependent anaerobic corrosion of metallic iron and carbon steel.</title>
        <authorList>
            <person name="Iino T."/>
            <person name="Shono N."/>
            <person name="Ito K."/>
            <person name="Nakamura R."/>
            <person name="Sueoka K."/>
            <person name="Harayama S."/>
            <person name="Ohkuma M."/>
        </authorList>
    </citation>
    <scope>NUCLEOTIDE SEQUENCE [LARGE SCALE GENOMIC DNA]</scope>
    <source>
        <strain evidence="4 7">MIC1-1</strain>
    </source>
</reference>
<dbReference type="AlphaFoldDB" id="A0A2P8C8F4"/>
<dbReference type="InterPro" id="IPR032508">
    <property type="entry name" value="FecR_C"/>
</dbReference>
<evidence type="ECO:0000313" key="7">
    <source>
        <dbReference type="Proteomes" id="UP000396862"/>
    </source>
</evidence>
<dbReference type="InterPro" id="IPR006860">
    <property type="entry name" value="FecR"/>
</dbReference>
<accession>A0A2P8C8F4</accession>
<evidence type="ECO:0000313" key="6">
    <source>
        <dbReference type="Proteomes" id="UP000240621"/>
    </source>
</evidence>
<gene>
    <name evidence="5" type="ORF">CLV93_11022</name>
    <name evidence="4" type="ORF">JCM18694_19230</name>
</gene>
<sequence length="351" mass="40880">MNKDLLLQYLSGKLDKQAAREVVSWMALPENELLVRSYLTEIWEENRVAIKGPAPDFDSMLHSIHRRIDLLDEENSEKIVRKKSRSQRFINGFRKIAAILVVPLLVFTGWWSVRQYQSSRSEKLTYREIFTKPGCITKVELADGTQVWLNDGTRLRYPVKFGRKERKVFVDGEAYFKVTHNAKWPFVVENPLMTTTVTGTEFNLNAYSQDKYFEATLTRGHISLTSEHISKKVDIKPGQQARLNLENKTFTINKVNPMQYAAWRDGKLIFVDEKLGIAVKKLSRWYNVNIILANDVLKEMPITATFQKEQLMQTLNLLKKALPIRYEVTAEKQQADQTYTRKQIKIYAIQR</sequence>
<evidence type="ECO:0000313" key="5">
    <source>
        <dbReference type="EMBL" id="PSK81238.1"/>
    </source>
</evidence>
<evidence type="ECO:0000313" key="4">
    <source>
        <dbReference type="EMBL" id="GET21677.1"/>
    </source>
</evidence>
<reference evidence="5 6" key="1">
    <citation type="submission" date="2018-03" db="EMBL/GenBank/DDBJ databases">
        <title>Genomic Encyclopedia of Archaeal and Bacterial Type Strains, Phase II (KMG-II): from individual species to whole genera.</title>
        <authorList>
            <person name="Goeker M."/>
        </authorList>
    </citation>
    <scope>NUCLEOTIDE SEQUENCE [LARGE SCALE GENOMIC DNA]</scope>
    <source>
        <strain evidence="5 6">DSM 27267</strain>
    </source>
</reference>
<keyword evidence="7" id="KW-1185">Reference proteome</keyword>
<name>A0A2P8C8F4_9BACT</name>
<proteinExistence type="predicted"/>
<evidence type="ECO:0000259" key="2">
    <source>
        <dbReference type="Pfam" id="PF04773"/>
    </source>
</evidence>
<dbReference type="Pfam" id="PF04773">
    <property type="entry name" value="FecR"/>
    <property type="match status" value="1"/>
</dbReference>
<keyword evidence="1" id="KW-0812">Transmembrane</keyword>
<dbReference type="Proteomes" id="UP000240621">
    <property type="component" value="Unassembled WGS sequence"/>
</dbReference>
<dbReference type="InterPro" id="IPR012373">
    <property type="entry name" value="Ferrdict_sens_TM"/>
</dbReference>
<comment type="caution">
    <text evidence="5">The sequence shown here is derived from an EMBL/GenBank/DDBJ whole genome shotgun (WGS) entry which is preliminary data.</text>
</comment>
<dbReference type="GO" id="GO:0016989">
    <property type="term" value="F:sigma factor antagonist activity"/>
    <property type="evidence" value="ECO:0007669"/>
    <property type="project" value="TreeGrafter"/>
</dbReference>
<evidence type="ECO:0000256" key="1">
    <source>
        <dbReference type="SAM" id="Phobius"/>
    </source>
</evidence>
<evidence type="ECO:0000259" key="3">
    <source>
        <dbReference type="Pfam" id="PF16344"/>
    </source>
</evidence>
<dbReference type="RefSeq" id="WP_106543235.1">
    <property type="nucleotide sequence ID" value="NZ_BLAU01000001.1"/>
</dbReference>
<protein>
    <submittedName>
        <fullName evidence="5">FecR protein</fullName>
    </submittedName>
    <submittedName>
        <fullName evidence="4">Iron dicitrate transporter FecR</fullName>
    </submittedName>
</protein>
<dbReference type="Gene3D" id="2.60.120.1440">
    <property type="match status" value="1"/>
</dbReference>
<organism evidence="5 6">
    <name type="scientific">Prolixibacter denitrificans</name>
    <dbReference type="NCBI Taxonomy" id="1541063"/>
    <lineage>
        <taxon>Bacteria</taxon>
        <taxon>Pseudomonadati</taxon>
        <taxon>Bacteroidota</taxon>
        <taxon>Bacteroidia</taxon>
        <taxon>Marinilabiliales</taxon>
        <taxon>Prolixibacteraceae</taxon>
        <taxon>Prolixibacter</taxon>
    </lineage>
</organism>
<dbReference type="Pfam" id="PF16344">
    <property type="entry name" value="FecR_C"/>
    <property type="match status" value="1"/>
</dbReference>
<dbReference type="EMBL" id="PYGC01000010">
    <property type="protein sequence ID" value="PSK81238.1"/>
    <property type="molecule type" value="Genomic_DNA"/>
</dbReference>